<evidence type="ECO:0000256" key="1">
    <source>
        <dbReference type="SAM" id="MobiDB-lite"/>
    </source>
</evidence>
<evidence type="ECO:0000313" key="2">
    <source>
        <dbReference type="EMBL" id="ORC86968.1"/>
    </source>
</evidence>
<feature type="region of interest" description="Disordered" evidence="1">
    <location>
        <begin position="176"/>
        <end position="205"/>
    </location>
</feature>
<proteinExistence type="predicted"/>
<reference evidence="2 3" key="1">
    <citation type="submission" date="2017-03" db="EMBL/GenBank/DDBJ databases">
        <title>An alternative strategy for trypanosome survival in the mammalian bloodstream revealed through genome and transcriptome analysis of the ubiquitous bovine parasite Trypanosoma (Megatrypanum) theileri.</title>
        <authorList>
            <person name="Kelly S."/>
            <person name="Ivens A."/>
            <person name="Mott A."/>
            <person name="O'Neill E."/>
            <person name="Emms D."/>
            <person name="Macleod O."/>
            <person name="Voorheis P."/>
            <person name="Matthews J."/>
            <person name="Matthews K."/>
            <person name="Carrington M."/>
        </authorList>
    </citation>
    <scope>NUCLEOTIDE SEQUENCE [LARGE SCALE GENOMIC DNA]</scope>
    <source>
        <strain evidence="2">Edinburgh</strain>
    </source>
</reference>
<organism evidence="2 3">
    <name type="scientific">Trypanosoma theileri</name>
    <dbReference type="NCBI Taxonomy" id="67003"/>
    <lineage>
        <taxon>Eukaryota</taxon>
        <taxon>Discoba</taxon>
        <taxon>Euglenozoa</taxon>
        <taxon>Kinetoplastea</taxon>
        <taxon>Metakinetoplastina</taxon>
        <taxon>Trypanosomatida</taxon>
        <taxon>Trypanosomatidae</taxon>
        <taxon>Trypanosoma</taxon>
    </lineage>
</organism>
<dbReference type="VEuPathDB" id="TriTrypDB:TM35_000241180"/>
<dbReference type="AlphaFoldDB" id="A0A1X0NR08"/>
<feature type="compositionally biased region" description="Basic and acidic residues" evidence="1">
    <location>
        <begin position="182"/>
        <end position="196"/>
    </location>
</feature>
<comment type="caution">
    <text evidence="2">The sequence shown here is derived from an EMBL/GenBank/DDBJ whole genome shotgun (WGS) entry which is preliminary data.</text>
</comment>
<dbReference type="OrthoDB" id="271104at2759"/>
<protein>
    <submittedName>
        <fullName evidence="2">Uncharacterized protein</fullName>
    </submittedName>
</protein>
<evidence type="ECO:0000313" key="3">
    <source>
        <dbReference type="Proteomes" id="UP000192257"/>
    </source>
</evidence>
<keyword evidence="3" id="KW-1185">Reference proteome</keyword>
<name>A0A1X0NR08_9TRYP</name>
<dbReference type="EMBL" id="NBCO01000024">
    <property type="protein sequence ID" value="ORC86968.1"/>
    <property type="molecule type" value="Genomic_DNA"/>
</dbReference>
<gene>
    <name evidence="2" type="ORF">TM35_000241180</name>
</gene>
<dbReference type="Proteomes" id="UP000192257">
    <property type="component" value="Unassembled WGS sequence"/>
</dbReference>
<dbReference type="RefSeq" id="XP_028881034.1">
    <property type="nucleotide sequence ID" value="XM_029027530.1"/>
</dbReference>
<sequence>MTASLVNLDICASLYDLANLPRGVPCEDKVLMCRVEWVCAPRAREFHAGRVFNVCGRLLDGDLGASSSNNNNDNNSDGAAHVYFHDEWAAAAAFVEAGDVVVLEGLVVQNAPPGAAFNFFATPIPQVSTLRVLQNNLQGDIMEVMVRADALDVPSVRVLPKTLLAPFVSSDVNKRSALPQRDAIKREGEKDREKGKNVANPHALD</sequence>
<accession>A0A1X0NR08</accession>
<dbReference type="GeneID" id="39987310"/>